<gene>
    <name evidence="1" type="ORF">ABID43_001744</name>
</gene>
<accession>A0ABV2L317</accession>
<evidence type="ECO:0000313" key="2">
    <source>
        <dbReference type="Proteomes" id="UP001549145"/>
    </source>
</evidence>
<keyword evidence="2" id="KW-1185">Reference proteome</keyword>
<evidence type="ECO:0008006" key="3">
    <source>
        <dbReference type="Google" id="ProtNLM"/>
    </source>
</evidence>
<comment type="caution">
    <text evidence="1">The sequence shown here is derived from an EMBL/GenBank/DDBJ whole genome shotgun (WGS) entry which is preliminary data.</text>
</comment>
<name>A0ABV2L317_9HYPH</name>
<protein>
    <recommendedName>
        <fullName evidence="3">PilZ domain-containing protein</fullName>
    </recommendedName>
</protein>
<dbReference type="EMBL" id="JBEPMM010000003">
    <property type="protein sequence ID" value="MET3692213.1"/>
    <property type="molecule type" value="Genomic_DNA"/>
</dbReference>
<evidence type="ECO:0000313" key="1">
    <source>
        <dbReference type="EMBL" id="MET3692213.1"/>
    </source>
</evidence>
<organism evidence="1 2">
    <name type="scientific">Methylobacterium goesingense</name>
    <dbReference type="NCBI Taxonomy" id="243690"/>
    <lineage>
        <taxon>Bacteria</taxon>
        <taxon>Pseudomonadati</taxon>
        <taxon>Pseudomonadota</taxon>
        <taxon>Alphaproteobacteria</taxon>
        <taxon>Hyphomicrobiales</taxon>
        <taxon>Methylobacteriaceae</taxon>
        <taxon>Methylobacterium</taxon>
    </lineage>
</organism>
<reference evidence="1 2" key="1">
    <citation type="submission" date="2024-06" db="EMBL/GenBank/DDBJ databases">
        <title>Genomic Encyclopedia of Type Strains, Phase IV (KMG-IV): sequencing the most valuable type-strain genomes for metagenomic binning, comparative biology and taxonomic classification.</title>
        <authorList>
            <person name="Goeker M."/>
        </authorList>
    </citation>
    <scope>NUCLEOTIDE SEQUENCE [LARGE SCALE GENOMIC DNA]</scope>
    <source>
        <strain evidence="1 2">DSM 21331</strain>
    </source>
</reference>
<dbReference type="Proteomes" id="UP001549145">
    <property type="component" value="Unassembled WGS sequence"/>
</dbReference>
<sequence length="75" mass="8058">MSPRYPATNAALIRTEFGNPVSCTLVDRSEGGARLKVLSVLGIPEAFVLCVGAEQLRVRVAWRSPSEIGVAFVVE</sequence>
<dbReference type="RefSeq" id="WP_238282578.1">
    <property type="nucleotide sequence ID" value="NZ_BPQL01000179.1"/>
</dbReference>
<proteinExistence type="predicted"/>